<dbReference type="PROSITE" id="PS50093">
    <property type="entry name" value="PKD"/>
    <property type="match status" value="3"/>
</dbReference>
<organism evidence="3 4">
    <name type="scientific">Pedobacter puniceum</name>
    <dbReference type="NCBI Taxonomy" id="2666136"/>
    <lineage>
        <taxon>Bacteria</taxon>
        <taxon>Pseudomonadati</taxon>
        <taxon>Bacteroidota</taxon>
        <taxon>Sphingobacteriia</taxon>
        <taxon>Sphingobacteriales</taxon>
        <taxon>Sphingobacteriaceae</taxon>
        <taxon>Pedobacter</taxon>
    </lineage>
</organism>
<evidence type="ECO:0000313" key="4">
    <source>
        <dbReference type="Proteomes" id="UP000462931"/>
    </source>
</evidence>
<dbReference type="Pfam" id="PF13585">
    <property type="entry name" value="CHU_C"/>
    <property type="match status" value="1"/>
</dbReference>
<dbReference type="InterPro" id="IPR026341">
    <property type="entry name" value="T9SS_type_B"/>
</dbReference>
<proteinExistence type="predicted"/>
<gene>
    <name evidence="3" type="ORF">GJJ64_13925</name>
</gene>
<keyword evidence="1" id="KW-0732">Signal</keyword>
<dbReference type="PANTHER" id="PTHR46534:SF1">
    <property type="entry name" value="IGGFC-BINDING PROTEIN N-TERMINAL DOMAIN-CONTAINING PROTEIN"/>
    <property type="match status" value="1"/>
</dbReference>
<dbReference type="SMART" id="SM00089">
    <property type="entry name" value="PKD"/>
    <property type="match status" value="3"/>
</dbReference>
<feature type="domain" description="PKD" evidence="2">
    <location>
        <begin position="649"/>
        <end position="717"/>
    </location>
</feature>
<evidence type="ECO:0000259" key="2">
    <source>
        <dbReference type="PROSITE" id="PS50093"/>
    </source>
</evidence>
<dbReference type="RefSeq" id="WP_154288383.1">
    <property type="nucleotide sequence ID" value="NZ_WKJI01000004.1"/>
</dbReference>
<keyword evidence="4" id="KW-1185">Reference proteome</keyword>
<dbReference type="Gene3D" id="2.60.40.10">
    <property type="entry name" value="Immunoglobulins"/>
    <property type="match status" value="3"/>
</dbReference>
<dbReference type="Proteomes" id="UP000462931">
    <property type="component" value="Unassembled WGS sequence"/>
</dbReference>
<sequence>MFKRRLLFFYFLLSFLAISAVSKAQNISNEGTSFWLCFPAHVPSGGSLANISVFITSKSNSSGKVQCGTYSQNFSVTANTITEVVLPRNVSYLGDGTSVFTNKGIKVIVDPGKPKIVVYGHIFAGARSAATLVLPNEALGQKYHAMAYTQTQGGSSQFNIVAVEANTTVNVTPVLNGVKQTAFQVVLPAVGDVYQYQSSQDITGTLIEVDKTVSNCKKIAVFSGSSVVAISSPTCFSMSLSADPLLQQLYPIESWGLNFSMIPFYDRDVGSIYRILASEDNTNINLLGRTITLNAGEYYTTEPTTLFSFINADKKISVAQYAITQLCADSRNGVNGATRPSDPDMVLLNPLEYSIDRITLYSSTKLAITEQFLNITIPTSKVSSFKLNNQDFSNRFTAFSSKPEFSYAQILLHQIGGSSFSLSADTGFNAIAYGFGNVESYAYSAGTSLASNINVSALKSGTNQAVKIACVSDSYDFKLALPYRTTKLVWKLEASDTEIVQNNPTPTVVNSGNKVLYEYRLSSQKNFSSSGVKKIIITSTTPPGANICSTTDEEIIEFDFEVIDLPVPEFTFPAATCLGAPVNFTYVEKNIGEPVNSWSWDFGDGSTSTLQNPSHTYANPGNYKVKLVLKSIIGCQSNVLEKTVFIAAPPVSKIGVASPLCVNTNISFRDESTSQDGNIIAWEWDFGDNTAISTLQHPTHLFATAGTYNVKLTTTTSFNCKNTIIRSFVIKNPAEISFDDPGSCVNDFVVFKAKVLTGAVTSWFWNFGDGTNDVSQNTKAEPVHKYNAAGQYTVTLTAVSNDGCNSVFSRVIKISGANPQPVFEVVDASGLCSNKEVFFKNKSTIPFGNITKLEWFFQYNGVSSVPDLVDVNPQFDEIYSFKYPKNHLAINYRVVLRAYSGSVCFQQSLPTIVTVNGSPSLSFLAPAELCLNNFRILLNGKDINSIAGTGKYTGKGVVDGVYFDPAVAGIGSHEIVYSFLTPKGCADTIKQTIKVLDIPEVDAGEDLNILLAGEKQIQAKILKGQNLTFKWSPSKGLSDDKILNPIASPTETTKYILTVTSPQGCYVADEVLVSVYQEPNIPNAFSPNGDGYNDTWVIKYLESFVNASIKIFNRYGQVVFESQQYNTPWDGRFKGIDVPVGVYYYIIEPNNGRNRYTGSITLIR</sequence>
<dbReference type="EMBL" id="WKJI01000004">
    <property type="protein sequence ID" value="MRX48292.1"/>
    <property type="molecule type" value="Genomic_DNA"/>
</dbReference>
<accession>A0A7K0FRC3</accession>
<dbReference type="AlphaFoldDB" id="A0A7K0FRC3"/>
<evidence type="ECO:0000313" key="3">
    <source>
        <dbReference type="EMBL" id="MRX48292.1"/>
    </source>
</evidence>
<reference evidence="3 4" key="1">
    <citation type="submission" date="2019-11" db="EMBL/GenBank/DDBJ databases">
        <authorList>
            <person name="Cheng Q."/>
            <person name="Yang Z."/>
        </authorList>
    </citation>
    <scope>NUCLEOTIDE SEQUENCE [LARGE SCALE GENOMIC DNA]</scope>
    <source>
        <strain evidence="3 4">HX-22-1</strain>
    </source>
</reference>
<feature type="signal peptide" evidence="1">
    <location>
        <begin position="1"/>
        <end position="24"/>
    </location>
</feature>
<dbReference type="InterPro" id="IPR000601">
    <property type="entry name" value="PKD_dom"/>
</dbReference>
<dbReference type="CDD" id="cd00146">
    <property type="entry name" value="PKD"/>
    <property type="match status" value="3"/>
</dbReference>
<dbReference type="InterPro" id="IPR022409">
    <property type="entry name" value="PKD/Chitinase_dom"/>
</dbReference>
<dbReference type="NCBIfam" id="TIGR04131">
    <property type="entry name" value="Bac_Flav_CTERM"/>
    <property type="match status" value="1"/>
</dbReference>
<feature type="domain" description="PKD" evidence="2">
    <location>
        <begin position="580"/>
        <end position="634"/>
    </location>
</feature>
<feature type="domain" description="PKD" evidence="2">
    <location>
        <begin position="757"/>
        <end position="803"/>
    </location>
</feature>
<dbReference type="InterPro" id="IPR013783">
    <property type="entry name" value="Ig-like_fold"/>
</dbReference>
<comment type="caution">
    <text evidence="3">The sequence shown here is derived from an EMBL/GenBank/DDBJ whole genome shotgun (WGS) entry which is preliminary data.</text>
</comment>
<dbReference type="InterPro" id="IPR035234">
    <property type="entry name" value="IgGFc-bd_N"/>
</dbReference>
<dbReference type="PANTHER" id="PTHR46534">
    <property type="entry name" value="IGGFC_BINDING DOMAIN-CONTAINING PROTEIN"/>
    <property type="match status" value="1"/>
</dbReference>
<feature type="chain" id="PRO_5029723038" evidence="1">
    <location>
        <begin position="25"/>
        <end position="1164"/>
    </location>
</feature>
<name>A0A7K0FRC3_9SPHI</name>
<protein>
    <submittedName>
        <fullName evidence="3">PKD domain-containing protein</fullName>
    </submittedName>
</protein>
<dbReference type="InterPro" id="IPR035986">
    <property type="entry name" value="PKD_dom_sf"/>
</dbReference>
<dbReference type="Pfam" id="PF18911">
    <property type="entry name" value="PKD_4"/>
    <property type="match status" value="3"/>
</dbReference>
<evidence type="ECO:0000256" key="1">
    <source>
        <dbReference type="SAM" id="SignalP"/>
    </source>
</evidence>
<dbReference type="Pfam" id="PF17517">
    <property type="entry name" value="IgGFc_binding"/>
    <property type="match status" value="1"/>
</dbReference>
<dbReference type="SUPFAM" id="SSF49299">
    <property type="entry name" value="PKD domain"/>
    <property type="match status" value="3"/>
</dbReference>